<dbReference type="PANTHER" id="PTHR33973">
    <property type="entry name" value="OS07G0153300 PROTEIN"/>
    <property type="match status" value="1"/>
</dbReference>
<keyword evidence="3" id="KW-1185">Reference proteome</keyword>
<dbReference type="PANTHER" id="PTHR33973:SF4">
    <property type="entry name" value="OS07G0153300 PROTEIN"/>
    <property type="match status" value="1"/>
</dbReference>
<dbReference type="KEGG" id="ahel:Q31a_15430"/>
<dbReference type="EMBL" id="CP036298">
    <property type="protein sequence ID" value="QDV23245.1"/>
    <property type="molecule type" value="Genomic_DNA"/>
</dbReference>
<dbReference type="AlphaFoldDB" id="A0A518G3U7"/>
<organism evidence="2 3">
    <name type="scientific">Aureliella helgolandensis</name>
    <dbReference type="NCBI Taxonomy" id="2527968"/>
    <lineage>
        <taxon>Bacteria</taxon>
        <taxon>Pseudomonadati</taxon>
        <taxon>Planctomycetota</taxon>
        <taxon>Planctomycetia</taxon>
        <taxon>Pirellulales</taxon>
        <taxon>Pirellulaceae</taxon>
        <taxon>Aureliella</taxon>
    </lineage>
</organism>
<name>A0A518G3U7_9BACT</name>
<sequence>MHSCIYEGTVSHRRHVPLNHQFQYRLYMVYLDLDEIPAMLGSRALLGNRATSVRSFLRGDHLFKPDIPLATEVRSLVLEQTGCETTGPIRLLTQLRNFGYYMSPLNLYYCFDAEANRVEAVVAEVNNTPWKERHCYVLWKGNQLQESHELTFSHPKDFHVSPFMDMEMQYRWRLSQPEATLQVRLANTRDSSVEFEADLALQRRSLDRQNLRRMSLRYPMMTAKICAAIYFQALKLWWKKCPSHTHPKKRSSSTQTTQCSSPLRPAKESRVQ</sequence>
<proteinExistence type="predicted"/>
<evidence type="ECO:0000256" key="1">
    <source>
        <dbReference type="SAM" id="MobiDB-lite"/>
    </source>
</evidence>
<dbReference type="RefSeq" id="WP_145075992.1">
    <property type="nucleotide sequence ID" value="NZ_CP036298.1"/>
</dbReference>
<evidence type="ECO:0008006" key="4">
    <source>
        <dbReference type="Google" id="ProtNLM"/>
    </source>
</evidence>
<protein>
    <recommendedName>
        <fullName evidence="4">DUF1365 domain-containing protein</fullName>
    </recommendedName>
</protein>
<feature type="region of interest" description="Disordered" evidence="1">
    <location>
        <begin position="244"/>
        <end position="272"/>
    </location>
</feature>
<dbReference type="InterPro" id="IPR010775">
    <property type="entry name" value="DUF1365"/>
</dbReference>
<dbReference type="OrthoDB" id="9778801at2"/>
<accession>A0A518G3U7</accession>
<reference evidence="2 3" key="1">
    <citation type="submission" date="2019-02" db="EMBL/GenBank/DDBJ databases">
        <title>Deep-cultivation of Planctomycetes and their phenomic and genomic characterization uncovers novel biology.</title>
        <authorList>
            <person name="Wiegand S."/>
            <person name="Jogler M."/>
            <person name="Boedeker C."/>
            <person name="Pinto D."/>
            <person name="Vollmers J."/>
            <person name="Rivas-Marin E."/>
            <person name="Kohn T."/>
            <person name="Peeters S.H."/>
            <person name="Heuer A."/>
            <person name="Rast P."/>
            <person name="Oberbeckmann S."/>
            <person name="Bunk B."/>
            <person name="Jeske O."/>
            <person name="Meyerdierks A."/>
            <person name="Storesund J.E."/>
            <person name="Kallscheuer N."/>
            <person name="Luecker S."/>
            <person name="Lage O.M."/>
            <person name="Pohl T."/>
            <person name="Merkel B.J."/>
            <person name="Hornburger P."/>
            <person name="Mueller R.-W."/>
            <person name="Bruemmer F."/>
            <person name="Labrenz M."/>
            <person name="Spormann A.M."/>
            <person name="Op den Camp H."/>
            <person name="Overmann J."/>
            <person name="Amann R."/>
            <person name="Jetten M.S.M."/>
            <person name="Mascher T."/>
            <person name="Medema M.H."/>
            <person name="Devos D.P."/>
            <person name="Kaster A.-K."/>
            <person name="Ovreas L."/>
            <person name="Rohde M."/>
            <person name="Galperin M.Y."/>
            <person name="Jogler C."/>
        </authorList>
    </citation>
    <scope>NUCLEOTIDE SEQUENCE [LARGE SCALE GENOMIC DNA]</scope>
    <source>
        <strain evidence="2 3">Q31a</strain>
    </source>
</reference>
<feature type="compositionally biased region" description="Low complexity" evidence="1">
    <location>
        <begin position="252"/>
        <end position="261"/>
    </location>
</feature>
<dbReference type="Pfam" id="PF07103">
    <property type="entry name" value="DUF1365"/>
    <property type="match status" value="1"/>
</dbReference>
<evidence type="ECO:0000313" key="2">
    <source>
        <dbReference type="EMBL" id="QDV23245.1"/>
    </source>
</evidence>
<gene>
    <name evidence="2" type="ORF">Q31a_15430</name>
</gene>
<dbReference type="Proteomes" id="UP000318017">
    <property type="component" value="Chromosome"/>
</dbReference>
<evidence type="ECO:0000313" key="3">
    <source>
        <dbReference type="Proteomes" id="UP000318017"/>
    </source>
</evidence>